<name>A0A0P5ZRA6_9CRUS</name>
<evidence type="ECO:0000256" key="2">
    <source>
        <dbReference type="ARBA" id="ARBA00022729"/>
    </source>
</evidence>
<comment type="similarity">
    <text evidence="1">Belongs to the Skp family.</text>
</comment>
<dbReference type="GO" id="GO:0050821">
    <property type="term" value="P:protein stabilization"/>
    <property type="evidence" value="ECO:0007669"/>
    <property type="project" value="TreeGrafter"/>
</dbReference>
<evidence type="ECO:0000256" key="1">
    <source>
        <dbReference type="ARBA" id="ARBA00009091"/>
    </source>
</evidence>
<evidence type="ECO:0000313" key="3">
    <source>
        <dbReference type="EMBL" id="JAN93946.1"/>
    </source>
</evidence>
<dbReference type="GO" id="GO:0051082">
    <property type="term" value="F:unfolded protein binding"/>
    <property type="evidence" value="ECO:0007669"/>
    <property type="project" value="InterPro"/>
</dbReference>
<dbReference type="AlphaFoldDB" id="A0A0P5ZRA6"/>
<organism evidence="3">
    <name type="scientific">Daphnia magna</name>
    <dbReference type="NCBI Taxonomy" id="35525"/>
    <lineage>
        <taxon>Eukaryota</taxon>
        <taxon>Metazoa</taxon>
        <taxon>Ecdysozoa</taxon>
        <taxon>Arthropoda</taxon>
        <taxon>Crustacea</taxon>
        <taxon>Branchiopoda</taxon>
        <taxon>Diplostraca</taxon>
        <taxon>Cladocera</taxon>
        <taxon>Anomopoda</taxon>
        <taxon>Daphniidae</taxon>
        <taxon>Daphnia</taxon>
    </lineage>
</organism>
<reference evidence="3" key="1">
    <citation type="submission" date="2015-10" db="EMBL/GenBank/DDBJ databases">
        <title>EvidentialGene: Evidence-directed Construction of Complete mRNA Transcriptomes without Genomes.</title>
        <authorList>
            <person name="Gilbert D.G."/>
        </authorList>
    </citation>
    <scope>NUCLEOTIDE SEQUENCE</scope>
</reference>
<accession>A0A0P5ZRA6</accession>
<keyword evidence="2" id="KW-0732">Signal</keyword>
<dbReference type="Gene3D" id="3.30.910.20">
    <property type="entry name" value="Skp domain"/>
    <property type="match status" value="1"/>
</dbReference>
<protein>
    <submittedName>
        <fullName evidence="3">Uncharacterized protein</fullName>
    </submittedName>
</protein>
<dbReference type="EMBL" id="GDIQ01000791">
    <property type="protein sequence ID" value="JAN93946.1"/>
    <property type="molecule type" value="Transcribed_RNA"/>
</dbReference>
<sequence length="175" mass="20120">MKKNILLILLFCSTFVGAQNVAFVSQDSILASIPQFKENMTRIDELTKGYQEEIKIAKEKITENIQKLLANYNVVQTETIEDVKKRMSSKDISNFDLLLEEDKFIEKKAKNYETLLESDYNATVKPILDKINTTIATYAKKNKIEVVYILEQIKPALAYVDSKKYITTQIIKALK</sequence>
<dbReference type="PANTHER" id="PTHR35089:SF1">
    <property type="entry name" value="CHAPERONE PROTEIN SKP"/>
    <property type="match status" value="1"/>
</dbReference>
<dbReference type="GO" id="GO:0005829">
    <property type="term" value="C:cytosol"/>
    <property type="evidence" value="ECO:0007669"/>
    <property type="project" value="TreeGrafter"/>
</dbReference>
<dbReference type="SUPFAM" id="SSF111384">
    <property type="entry name" value="OmpH-like"/>
    <property type="match status" value="1"/>
</dbReference>
<proteinExistence type="inferred from homology"/>
<dbReference type="InterPro" id="IPR005632">
    <property type="entry name" value="Chaperone_Skp"/>
</dbReference>
<dbReference type="SMART" id="SM00935">
    <property type="entry name" value="OmpH"/>
    <property type="match status" value="1"/>
</dbReference>
<dbReference type="Pfam" id="PF03938">
    <property type="entry name" value="OmpH"/>
    <property type="match status" value="1"/>
</dbReference>
<dbReference type="InterPro" id="IPR024930">
    <property type="entry name" value="Skp_dom_sf"/>
</dbReference>
<dbReference type="PANTHER" id="PTHR35089">
    <property type="entry name" value="CHAPERONE PROTEIN SKP"/>
    <property type="match status" value="1"/>
</dbReference>